<comment type="caution">
    <text evidence="3">The sequence shown here is derived from an EMBL/GenBank/DDBJ whole genome shotgun (WGS) entry which is preliminary data.</text>
</comment>
<dbReference type="PROSITE" id="PS51419">
    <property type="entry name" value="RAB"/>
    <property type="match status" value="1"/>
</dbReference>
<evidence type="ECO:0000256" key="2">
    <source>
        <dbReference type="ARBA" id="ARBA00023134"/>
    </source>
</evidence>
<dbReference type="Proteomes" id="UP001642540">
    <property type="component" value="Unassembled WGS sequence"/>
</dbReference>
<dbReference type="PROSITE" id="PS51420">
    <property type="entry name" value="RHO"/>
    <property type="match status" value="1"/>
</dbReference>
<sequence length="207" mass="23303">MEGRKAEKEIIKKLQARQKLVVVGDGCVGKTSLLHAFCERRFQEHHEPTVFENYISTVVVNKKEIQMSLWDTAGQEDLDRLRPLCYSDADVILICFSLVDTTSFLNVANKWRPEIHHYCPAIPTILVGTKSDLRKVEKSREFLLKYGQGAIQTEEGKAMATRIAADSYCECSAKSFEGVDDVFQAAATAALKTRKRNGTLSTFCHLQ</sequence>
<evidence type="ECO:0000256" key="1">
    <source>
        <dbReference type="ARBA" id="ARBA00022741"/>
    </source>
</evidence>
<dbReference type="InterPro" id="IPR027417">
    <property type="entry name" value="P-loop_NTPase"/>
</dbReference>
<proteinExistence type="predicted"/>
<evidence type="ECO:0000313" key="4">
    <source>
        <dbReference type="Proteomes" id="UP001642540"/>
    </source>
</evidence>
<evidence type="ECO:0000313" key="3">
    <source>
        <dbReference type="EMBL" id="CAL8080639.1"/>
    </source>
</evidence>
<keyword evidence="4" id="KW-1185">Reference proteome</keyword>
<dbReference type="EMBL" id="CAXLJM020000014">
    <property type="protein sequence ID" value="CAL8080639.1"/>
    <property type="molecule type" value="Genomic_DNA"/>
</dbReference>
<dbReference type="InterPro" id="IPR003578">
    <property type="entry name" value="Small_GTPase_Rho"/>
</dbReference>
<dbReference type="SMART" id="SM00174">
    <property type="entry name" value="RHO"/>
    <property type="match status" value="1"/>
</dbReference>
<dbReference type="InterPro" id="IPR001806">
    <property type="entry name" value="Small_GTPase"/>
</dbReference>
<name>A0ABP1PWU4_9HEXA</name>
<keyword evidence="1" id="KW-0547">Nucleotide-binding</keyword>
<dbReference type="Pfam" id="PF00071">
    <property type="entry name" value="Ras"/>
    <property type="match status" value="1"/>
</dbReference>
<dbReference type="SMART" id="SM00175">
    <property type="entry name" value="RAB"/>
    <property type="match status" value="1"/>
</dbReference>
<protein>
    <submittedName>
        <fullName evidence="3">Uncharacterized protein</fullName>
    </submittedName>
</protein>
<dbReference type="SMART" id="SM00173">
    <property type="entry name" value="RAS"/>
    <property type="match status" value="1"/>
</dbReference>
<dbReference type="NCBIfam" id="TIGR00231">
    <property type="entry name" value="small_GTP"/>
    <property type="match status" value="1"/>
</dbReference>
<dbReference type="CDD" id="cd00157">
    <property type="entry name" value="Rho"/>
    <property type="match status" value="1"/>
</dbReference>
<dbReference type="InterPro" id="IPR005225">
    <property type="entry name" value="Small_GTP-bd"/>
</dbReference>
<dbReference type="PROSITE" id="PS51421">
    <property type="entry name" value="RAS"/>
    <property type="match status" value="1"/>
</dbReference>
<dbReference type="PANTHER" id="PTHR24072">
    <property type="entry name" value="RHO FAMILY GTPASE"/>
    <property type="match status" value="1"/>
</dbReference>
<keyword evidence="2" id="KW-0342">GTP-binding</keyword>
<reference evidence="3 4" key="1">
    <citation type="submission" date="2024-08" db="EMBL/GenBank/DDBJ databases">
        <authorList>
            <person name="Cucini C."/>
            <person name="Frati F."/>
        </authorList>
    </citation>
    <scope>NUCLEOTIDE SEQUENCE [LARGE SCALE GENOMIC DNA]</scope>
</reference>
<dbReference type="PRINTS" id="PR00449">
    <property type="entry name" value="RASTRNSFRMNG"/>
</dbReference>
<dbReference type="SUPFAM" id="SSF52540">
    <property type="entry name" value="P-loop containing nucleoside triphosphate hydrolases"/>
    <property type="match status" value="1"/>
</dbReference>
<organism evidence="3 4">
    <name type="scientific">Orchesella dallaii</name>
    <dbReference type="NCBI Taxonomy" id="48710"/>
    <lineage>
        <taxon>Eukaryota</taxon>
        <taxon>Metazoa</taxon>
        <taxon>Ecdysozoa</taxon>
        <taxon>Arthropoda</taxon>
        <taxon>Hexapoda</taxon>
        <taxon>Collembola</taxon>
        <taxon>Entomobryomorpha</taxon>
        <taxon>Entomobryoidea</taxon>
        <taxon>Orchesellidae</taxon>
        <taxon>Orchesellinae</taxon>
        <taxon>Orchesella</taxon>
    </lineage>
</organism>
<gene>
    <name evidence="3" type="ORF">ODALV1_LOCUS4697</name>
</gene>
<dbReference type="Gene3D" id="3.40.50.300">
    <property type="entry name" value="P-loop containing nucleotide triphosphate hydrolases"/>
    <property type="match status" value="1"/>
</dbReference>
<accession>A0ABP1PWU4</accession>